<evidence type="ECO:0000256" key="4">
    <source>
        <dbReference type="ARBA" id="ARBA00022723"/>
    </source>
</evidence>
<evidence type="ECO:0000256" key="2">
    <source>
        <dbReference type="ARBA" id="ARBA00022485"/>
    </source>
</evidence>
<dbReference type="GO" id="GO:0070475">
    <property type="term" value="P:rRNA base methylation"/>
    <property type="evidence" value="ECO:0007669"/>
    <property type="project" value="TreeGrafter"/>
</dbReference>
<feature type="domain" description="Radical SAM core" evidence="7">
    <location>
        <begin position="141"/>
        <end position="373"/>
    </location>
</feature>
<evidence type="ECO:0000313" key="8">
    <source>
        <dbReference type="EMBL" id="BBH09693.1"/>
    </source>
</evidence>
<dbReference type="PROSITE" id="PS51918">
    <property type="entry name" value="RADICAL_SAM"/>
    <property type="match status" value="1"/>
</dbReference>
<keyword evidence="3" id="KW-0949">S-adenosyl-L-methionine</keyword>
<dbReference type="InterPro" id="IPR040072">
    <property type="entry name" value="Methyltransferase_A"/>
</dbReference>
<name>A0A4Y1S0W8_PRUDU</name>
<dbReference type="Gene3D" id="3.20.20.70">
    <property type="entry name" value="Aldolase class I"/>
    <property type="match status" value="1"/>
</dbReference>
<gene>
    <name evidence="8" type="ORF">Prudu_022263</name>
</gene>
<dbReference type="InterPro" id="IPR007197">
    <property type="entry name" value="rSAM"/>
</dbReference>
<proteinExistence type="predicted"/>
<dbReference type="GO" id="GO:0046872">
    <property type="term" value="F:metal ion binding"/>
    <property type="evidence" value="ECO:0007669"/>
    <property type="project" value="UniProtKB-KW"/>
</dbReference>
<protein>
    <submittedName>
        <fullName evidence="8">Radical SAM superfamily protein</fullName>
    </submittedName>
</protein>
<dbReference type="EMBL" id="AP019304">
    <property type="protein sequence ID" value="BBH09693.1"/>
    <property type="molecule type" value="Genomic_DNA"/>
</dbReference>
<dbReference type="GO" id="GO:0003824">
    <property type="term" value="F:catalytic activity"/>
    <property type="evidence" value="ECO:0007669"/>
    <property type="project" value="InterPro"/>
</dbReference>
<dbReference type="GO" id="GO:0030488">
    <property type="term" value="P:tRNA methylation"/>
    <property type="evidence" value="ECO:0007669"/>
    <property type="project" value="TreeGrafter"/>
</dbReference>
<dbReference type="GO" id="GO:0051539">
    <property type="term" value="F:4 iron, 4 sulfur cluster binding"/>
    <property type="evidence" value="ECO:0007669"/>
    <property type="project" value="UniProtKB-KW"/>
</dbReference>
<comment type="cofactor">
    <cofactor evidence="1">
        <name>[4Fe-4S] cluster</name>
        <dbReference type="ChEBI" id="CHEBI:49883"/>
    </cofactor>
</comment>
<organism evidence="8">
    <name type="scientific">Prunus dulcis</name>
    <name type="common">Almond</name>
    <name type="synonym">Amygdalus dulcis</name>
    <dbReference type="NCBI Taxonomy" id="3755"/>
    <lineage>
        <taxon>Eukaryota</taxon>
        <taxon>Viridiplantae</taxon>
        <taxon>Streptophyta</taxon>
        <taxon>Embryophyta</taxon>
        <taxon>Tracheophyta</taxon>
        <taxon>Spermatophyta</taxon>
        <taxon>Magnoliopsida</taxon>
        <taxon>eudicotyledons</taxon>
        <taxon>Gunneridae</taxon>
        <taxon>Pentapetalae</taxon>
        <taxon>rosids</taxon>
        <taxon>fabids</taxon>
        <taxon>Rosales</taxon>
        <taxon>Rosaceae</taxon>
        <taxon>Amygdaloideae</taxon>
        <taxon>Amygdaleae</taxon>
        <taxon>Prunus</taxon>
    </lineage>
</organism>
<keyword evidence="4" id="KW-0479">Metal-binding</keyword>
<evidence type="ECO:0000256" key="5">
    <source>
        <dbReference type="ARBA" id="ARBA00023004"/>
    </source>
</evidence>
<keyword evidence="5" id="KW-0408">Iron</keyword>
<dbReference type="FunFam" id="3.20.20.70:FF:000164">
    <property type="entry name" value="23S rRNA methyltransferase"/>
    <property type="match status" value="1"/>
</dbReference>
<reference evidence="8" key="1">
    <citation type="journal article" date="2019" name="Science">
        <title>Mutation of a bHLH transcription factor allowed almond domestication.</title>
        <authorList>
            <person name="Sanchez-Perez R."/>
            <person name="Pavan S."/>
            <person name="Mazzeo R."/>
            <person name="Moldovan C."/>
            <person name="Aiese Cigliano R."/>
            <person name="Del Cueto J."/>
            <person name="Ricciardi F."/>
            <person name="Lotti C."/>
            <person name="Ricciardi L."/>
            <person name="Dicenta F."/>
            <person name="Lopez-Marques R.L."/>
            <person name="Lindberg Moller B."/>
        </authorList>
    </citation>
    <scope>NUCLEOTIDE SEQUENCE</scope>
</reference>
<dbReference type="PANTHER" id="PTHR30544">
    <property type="entry name" value="23S RRNA METHYLTRANSFERASE"/>
    <property type="match status" value="1"/>
</dbReference>
<evidence type="ECO:0000256" key="1">
    <source>
        <dbReference type="ARBA" id="ARBA00001966"/>
    </source>
</evidence>
<keyword evidence="2" id="KW-0004">4Fe-4S</keyword>
<dbReference type="AlphaFoldDB" id="A0A4Y1S0W8"/>
<dbReference type="Pfam" id="PF17181">
    <property type="entry name" value="EPF"/>
    <property type="match status" value="1"/>
</dbReference>
<sequence>VRTTSFRSSSNAFPCTISQQSQKPRFVSAAATPSQRSKLCQVEKIRCRFDQSSTRRAEIRTGKVRGQAQLHALHMEAGDPKPRLPIGPNSVFTLRRVPSSNLKVQNPNLLRPLGHGFLRPTYHQAPYKATEWALVEAVIMRYDTRLGKYNGKPRPGWLQNGLHILCHWSMGFKSNLTSGEIVEQLVHASRISPIRNVVFMGMGEPLNNYGALVEAIHVMTGPPFHLSPKKITVSTVGIIHAIKKLHIDLPGLNLAVSLHAPVQEIRCQIMPAARAFPLVKLMDTLQEYQKNTQQKIFIEYIMLDGVNDEEQNAHQLGKLLETFQVVVNLIPFNPIGDLSKFSTSNEEKVSSFQKILRGTYGIRTTVRKEMGQDISGACGQLVVNKRSIENTVLLTDIEDLQRVLCCWFSIHKNNKLRKMQQEANPRTLMFALLLTMLISSCSVHSSNLANSPSPSPAVVGMPMPNEPPRRIVKKGRRGSFPATCYLKCNQCEPCMPVQVSVRAMALEENEYYPQFMMYATRGRQGED</sequence>
<accession>A0A4Y1S0W8</accession>
<evidence type="ECO:0000259" key="7">
    <source>
        <dbReference type="PROSITE" id="PS51918"/>
    </source>
</evidence>
<keyword evidence="6" id="KW-0411">Iron-sulfur</keyword>
<dbReference type="InterPro" id="IPR013785">
    <property type="entry name" value="Aldolase_TIM"/>
</dbReference>
<evidence type="ECO:0000256" key="3">
    <source>
        <dbReference type="ARBA" id="ARBA00022691"/>
    </source>
</evidence>
<evidence type="ECO:0000256" key="6">
    <source>
        <dbReference type="ARBA" id="ARBA00023014"/>
    </source>
</evidence>
<feature type="non-terminal residue" evidence="8">
    <location>
        <position position="1"/>
    </location>
</feature>
<dbReference type="PANTHER" id="PTHR30544:SF8">
    <property type="entry name" value="RADICAL SAM SUPERFAMILY PROTEIN"/>
    <property type="match status" value="1"/>
</dbReference>